<dbReference type="InterPro" id="IPR009068">
    <property type="entry name" value="uS15_NS1_RNA-bd_sf"/>
</dbReference>
<evidence type="ECO:0000256" key="1">
    <source>
        <dbReference type="ARBA" id="ARBA00008434"/>
    </source>
</evidence>
<proteinExistence type="inferred from homology"/>
<organism evidence="5 6">
    <name type="scientific">Candida albicans P78048</name>
    <dbReference type="NCBI Taxonomy" id="1094989"/>
    <lineage>
        <taxon>Eukaryota</taxon>
        <taxon>Fungi</taxon>
        <taxon>Dikarya</taxon>
        <taxon>Ascomycota</taxon>
        <taxon>Saccharomycotina</taxon>
        <taxon>Pichiomycetes</taxon>
        <taxon>Debaryomycetaceae</taxon>
        <taxon>Candida/Lodderomyces clade</taxon>
        <taxon>Candida</taxon>
    </lineage>
</organism>
<dbReference type="GO" id="GO:0006412">
    <property type="term" value="P:translation"/>
    <property type="evidence" value="ECO:0007669"/>
    <property type="project" value="InterPro"/>
</dbReference>
<dbReference type="GO" id="GO:0003735">
    <property type="term" value="F:structural constituent of ribosome"/>
    <property type="evidence" value="ECO:0007669"/>
    <property type="project" value="InterPro"/>
</dbReference>
<dbReference type="PANTHER" id="PTHR23321:SF26">
    <property type="entry name" value="SMALL RIBOSOMAL SUBUNIT PROTEIN US15M"/>
    <property type="match status" value="1"/>
</dbReference>
<dbReference type="CDD" id="cd00353">
    <property type="entry name" value="Ribosomal_S15p_S13e"/>
    <property type="match status" value="1"/>
</dbReference>
<dbReference type="PANTHER" id="PTHR23321">
    <property type="entry name" value="RIBOSOMAL PROTEIN S15, BACTERIAL AND ORGANELLAR"/>
    <property type="match status" value="1"/>
</dbReference>
<dbReference type="Pfam" id="PF00312">
    <property type="entry name" value="Ribosomal_S15"/>
    <property type="match status" value="1"/>
</dbReference>
<keyword evidence="4" id="KW-0175">Coiled coil</keyword>
<protein>
    <submittedName>
        <fullName evidence="5">Ribosomal protein S15</fullName>
    </submittedName>
</protein>
<keyword evidence="3" id="KW-0687">Ribonucleoprotein</keyword>
<comment type="caution">
    <text evidence="5">The sequence shown here is derived from an EMBL/GenBank/DDBJ whole genome shotgun (WGS) entry which is preliminary data.</text>
</comment>
<evidence type="ECO:0000256" key="4">
    <source>
        <dbReference type="SAM" id="Coils"/>
    </source>
</evidence>
<name>A0AB34PL82_CANAX</name>
<dbReference type="SUPFAM" id="SSF47060">
    <property type="entry name" value="S15/NS1 RNA-binding domain"/>
    <property type="match status" value="1"/>
</dbReference>
<evidence type="ECO:0000313" key="5">
    <source>
        <dbReference type="EMBL" id="KGR04383.1"/>
    </source>
</evidence>
<evidence type="ECO:0000313" key="6">
    <source>
        <dbReference type="Proteomes" id="UP000030161"/>
    </source>
</evidence>
<reference evidence="5 6" key="1">
    <citation type="submission" date="2013-12" db="EMBL/GenBank/DDBJ databases">
        <title>The Genome Sequence of Candida albicans P78048.</title>
        <authorList>
            <consortium name="The Broad Institute Genome Sequencing Platform"/>
            <consortium name="The Broad Institute Genome Sequencing Center for Infectious Disease"/>
            <person name="Cuomo C."/>
            <person name="Bennett R."/>
            <person name="Hirakawa M."/>
            <person name="Noverr M."/>
            <person name="Mitchell A."/>
            <person name="Young S.K."/>
            <person name="Zeng Q."/>
            <person name="Gargeya S."/>
            <person name="Fitzgerald M."/>
            <person name="Abouelleil A."/>
            <person name="Alvarado L."/>
            <person name="Berlin A.M."/>
            <person name="Chapman S.B."/>
            <person name="Dewar J."/>
            <person name="Goldberg J."/>
            <person name="Griggs A."/>
            <person name="Gujja S."/>
            <person name="Hansen M."/>
            <person name="Howarth C."/>
            <person name="Imamovic A."/>
            <person name="Larimer J."/>
            <person name="McCowan C."/>
            <person name="Murphy C."/>
            <person name="Pearson M."/>
            <person name="Priest M."/>
            <person name="Roberts A."/>
            <person name="Saif S."/>
            <person name="Shea T."/>
            <person name="Sykes S."/>
            <person name="Wortman J."/>
            <person name="Nusbaum C."/>
            <person name="Birren B."/>
        </authorList>
    </citation>
    <scope>NUCLEOTIDE SEQUENCE [LARGE SCALE GENOMIC DNA]</scope>
    <source>
        <strain evidence="5 6">P78048</strain>
    </source>
</reference>
<dbReference type="GO" id="GO:0005840">
    <property type="term" value="C:ribosome"/>
    <property type="evidence" value="ECO:0007669"/>
    <property type="project" value="UniProtKB-KW"/>
</dbReference>
<dbReference type="Proteomes" id="UP000030161">
    <property type="component" value="Unassembled WGS sequence"/>
</dbReference>
<dbReference type="GO" id="GO:1990904">
    <property type="term" value="C:ribonucleoprotein complex"/>
    <property type="evidence" value="ECO:0007669"/>
    <property type="project" value="UniProtKB-KW"/>
</dbReference>
<comment type="similarity">
    <text evidence="1">Belongs to the universal ribosomal protein uS15 family.</text>
</comment>
<dbReference type="InterPro" id="IPR005290">
    <property type="entry name" value="Ribosomal_uS15_bac-type"/>
</dbReference>
<accession>A0AB34PL82</accession>
<dbReference type="GO" id="GO:0005737">
    <property type="term" value="C:cytoplasm"/>
    <property type="evidence" value="ECO:0007669"/>
    <property type="project" value="UniProtKB-ARBA"/>
</dbReference>
<feature type="coiled-coil region" evidence="4">
    <location>
        <begin position="283"/>
        <end position="310"/>
    </location>
</feature>
<keyword evidence="2 5" id="KW-0689">Ribosomal protein</keyword>
<dbReference type="Gene3D" id="1.10.287.10">
    <property type="entry name" value="S15/NS1, RNA-binding"/>
    <property type="match status" value="1"/>
</dbReference>
<evidence type="ECO:0000256" key="3">
    <source>
        <dbReference type="ARBA" id="ARBA00023274"/>
    </source>
</evidence>
<dbReference type="EMBL" id="AJIX01000042">
    <property type="protein sequence ID" value="KGR04383.1"/>
    <property type="molecule type" value="Genomic_DNA"/>
</dbReference>
<evidence type="ECO:0000256" key="2">
    <source>
        <dbReference type="ARBA" id="ARBA00022980"/>
    </source>
</evidence>
<dbReference type="SMART" id="SM01387">
    <property type="entry name" value="Ribosomal_S15"/>
    <property type="match status" value="1"/>
</dbReference>
<dbReference type="AlphaFoldDB" id="A0AB34PL82"/>
<gene>
    <name evidence="5" type="ORF">MG3_05509</name>
</gene>
<dbReference type="InterPro" id="IPR000589">
    <property type="entry name" value="Ribosomal_uS15"/>
</dbReference>
<sequence>MFKFTTRFLSTSRSLLSQAGESTSSASVSATIPRFHVKFGAKQFIEPGTNKRRAKRLRRKETRIKKQIIRDVNTLKQHEVKNVPLKVDPVLGDPNCGFVERIMKKVENQELTLAYGIDRVEFEKLLYAAEKLSLENASKNEALRESVIQTEENKRKAVMTILNLKNTNVPDKKKMAIKFAREEMQRSPGDTASPEVQAAIATIKIHYGMQQVKNMPKDKINIQGVRKLVQYRQTILKYLKRKNPESYYYTIAKLGLTDDVIVREFNMGKQYMQDFKVWGDKVLVKETNSVAKKNKKIKDLKDRVAKYNELAKKNYEIMYGTK</sequence>